<sequence length="509" mass="58171">MANGLDDYDLVFGVDFGTINSGYYLLSLKNDTSRDKFDQSHLWKYKEEPSTMFYKKNSKKLFKYGELADCEFKNNLNSGYYANRVKMWLDRTIKNPALPPHLKPVEVIADYLKKMSVPMDRQLRLYNNIGDGFKWRYCMTVPNMWPEQSKSIMREAAILAGFVTEGNDIDKLLIIDEALAAALHSDRVSSELKLAHGSRFLICDAGGRNINISTFEKDNLSGISGLKEITIGDGGSCGSILLENLFEALLRKRMYIHSGYSERNKENTLWYFNYKLKYIFGGDMKKTSYYMKMINQEYIRGHPNIGEEEGISLDAIQTSVFDPVVNEVLGMIEKQLIQLRGKTLNAIFITGGFGQSPYLQKRMKETFKGRVKHFKVIEDGHEAVMKGAALFGFNPCKITQNIIRCTYGIRISLPSSTSDDSSDLKSEKEKIYVYIRKGESVNNDMWISRSHVWKNNSLPVILAIFNQKYPDDQTKEIIDEVLTIGIRFGSNRVEIKVNSGGRQFEYVNT</sequence>
<evidence type="ECO:0000313" key="2">
    <source>
        <dbReference type="Proteomes" id="UP000077315"/>
    </source>
</evidence>
<dbReference type="Gene3D" id="3.30.420.40">
    <property type="match status" value="1"/>
</dbReference>
<dbReference type="GeneID" id="28992832"/>
<accession>A0A167LV31</accession>
<dbReference type="AlphaFoldDB" id="A0A167LV31"/>
<dbReference type="SUPFAM" id="SSF53067">
    <property type="entry name" value="Actin-like ATPase domain"/>
    <property type="match status" value="2"/>
</dbReference>
<evidence type="ECO:0000313" key="1">
    <source>
        <dbReference type="EMBL" id="OAD71156.1"/>
    </source>
</evidence>
<dbReference type="InParanoid" id="A0A167LV31"/>
<dbReference type="PANTHER" id="PTHR14187">
    <property type="entry name" value="ALPHA KINASE/ELONGATION FACTOR 2 KINASE"/>
    <property type="match status" value="1"/>
</dbReference>
<dbReference type="PANTHER" id="PTHR14187:SF5">
    <property type="entry name" value="HEAT SHOCK 70 KDA PROTEIN 12A"/>
    <property type="match status" value="1"/>
</dbReference>
<dbReference type="RefSeq" id="XP_018289196.1">
    <property type="nucleotide sequence ID" value="XM_018431926.1"/>
</dbReference>
<keyword evidence="2" id="KW-1185">Reference proteome</keyword>
<protein>
    <submittedName>
        <fullName evidence="1">Uncharacterized protein</fullName>
    </submittedName>
</protein>
<dbReference type="Proteomes" id="UP000077315">
    <property type="component" value="Unassembled WGS sequence"/>
</dbReference>
<dbReference type="EMBL" id="KV440986">
    <property type="protein sequence ID" value="OAD71156.1"/>
    <property type="molecule type" value="Genomic_DNA"/>
</dbReference>
<organism evidence="1 2">
    <name type="scientific">Phycomyces blakesleeanus (strain ATCC 8743b / DSM 1359 / FGSC 10004 / NBRC 33097 / NRRL 1555)</name>
    <dbReference type="NCBI Taxonomy" id="763407"/>
    <lineage>
        <taxon>Eukaryota</taxon>
        <taxon>Fungi</taxon>
        <taxon>Fungi incertae sedis</taxon>
        <taxon>Mucoromycota</taxon>
        <taxon>Mucoromycotina</taxon>
        <taxon>Mucoromycetes</taxon>
        <taxon>Mucorales</taxon>
        <taxon>Phycomycetaceae</taxon>
        <taxon>Phycomyces</taxon>
    </lineage>
</organism>
<proteinExistence type="predicted"/>
<reference evidence="2" key="1">
    <citation type="submission" date="2015-06" db="EMBL/GenBank/DDBJ databases">
        <title>Expansion of signal transduction pathways in fungi by whole-genome duplication.</title>
        <authorList>
            <consortium name="DOE Joint Genome Institute"/>
            <person name="Corrochano L.M."/>
            <person name="Kuo A."/>
            <person name="Marcet-Houben M."/>
            <person name="Polaino S."/>
            <person name="Salamov A."/>
            <person name="Villalobos J.M."/>
            <person name="Alvarez M.I."/>
            <person name="Avalos J."/>
            <person name="Benito E.P."/>
            <person name="Benoit I."/>
            <person name="Burger G."/>
            <person name="Camino L.P."/>
            <person name="Canovas D."/>
            <person name="Cerda-Olmedo E."/>
            <person name="Cheng J.-F."/>
            <person name="Dominguez A."/>
            <person name="Elias M."/>
            <person name="Eslava A.P."/>
            <person name="Glaser F."/>
            <person name="Grimwood J."/>
            <person name="Gutierrez G."/>
            <person name="Heitman J."/>
            <person name="Henrissat B."/>
            <person name="Iturriaga E.A."/>
            <person name="Lang B.F."/>
            <person name="Lavin J.L."/>
            <person name="Lee S."/>
            <person name="Li W."/>
            <person name="Lindquist E."/>
            <person name="Lopez-Garcia S."/>
            <person name="Luque E.M."/>
            <person name="Marcos A.T."/>
            <person name="Martin J."/>
            <person name="McCluskey K."/>
            <person name="Medina H.R."/>
            <person name="Miralles-Duran A."/>
            <person name="Miyazaki A."/>
            <person name="Munoz-Torres E."/>
            <person name="Oguiza J.A."/>
            <person name="Ohm R."/>
            <person name="Olmedo M."/>
            <person name="Orejas M."/>
            <person name="Ortiz-Castellanos L."/>
            <person name="Pisabarro A.G."/>
            <person name="Rodriguez-Romero J."/>
            <person name="Ruiz-Herrera J."/>
            <person name="Ruiz-Vazquez R."/>
            <person name="Sanz C."/>
            <person name="Schackwitz W."/>
            <person name="Schmutz J."/>
            <person name="Shahriari M."/>
            <person name="Shelest E."/>
            <person name="Silva-Franco F."/>
            <person name="Soanes D."/>
            <person name="Syed K."/>
            <person name="Tagua V.G."/>
            <person name="Talbot N.J."/>
            <person name="Thon M."/>
            <person name="De vries R.P."/>
            <person name="Wiebenga A."/>
            <person name="Yadav J.S."/>
            <person name="Braun E.L."/>
            <person name="Baker S."/>
            <person name="Garre V."/>
            <person name="Horwitz B."/>
            <person name="Torres-Martinez S."/>
            <person name="Idnurm A."/>
            <person name="Herrera-Estrella A."/>
            <person name="Gabaldon T."/>
            <person name="Grigoriev I.V."/>
        </authorList>
    </citation>
    <scope>NUCLEOTIDE SEQUENCE [LARGE SCALE GENOMIC DNA]</scope>
    <source>
        <strain evidence="2">NRRL 1555(-)</strain>
    </source>
</reference>
<dbReference type="STRING" id="763407.A0A167LV31"/>
<name>A0A167LV31_PHYB8</name>
<dbReference type="OrthoDB" id="2963168at2759"/>
<dbReference type="VEuPathDB" id="FungiDB:PHYBLDRAFT_147663"/>
<dbReference type="InterPro" id="IPR043129">
    <property type="entry name" value="ATPase_NBD"/>
</dbReference>
<gene>
    <name evidence="1" type="ORF">PHYBLDRAFT_147663</name>
</gene>